<dbReference type="PANTHER" id="PTHR47901">
    <property type="entry name" value="CASPASE RECRUITMENT DOMAIN-CONTAINING PROTEIN 18"/>
    <property type="match status" value="1"/>
</dbReference>
<proteinExistence type="inferred from homology"/>
<evidence type="ECO:0000313" key="8">
    <source>
        <dbReference type="EMBL" id="GMT25414.1"/>
    </source>
</evidence>
<dbReference type="InterPro" id="IPR029030">
    <property type="entry name" value="Caspase-like_dom_sf"/>
</dbReference>
<dbReference type="PANTHER" id="PTHR47901:SF8">
    <property type="entry name" value="CASPASE-3"/>
    <property type="match status" value="1"/>
</dbReference>
<evidence type="ECO:0000256" key="3">
    <source>
        <dbReference type="ARBA" id="ARBA00022703"/>
    </source>
</evidence>
<evidence type="ECO:0000259" key="7">
    <source>
        <dbReference type="PROSITE" id="PS50208"/>
    </source>
</evidence>
<evidence type="ECO:0000256" key="1">
    <source>
        <dbReference type="ARBA" id="ARBA00010134"/>
    </source>
</evidence>
<evidence type="ECO:0000256" key="5">
    <source>
        <dbReference type="RuleBase" id="RU003971"/>
    </source>
</evidence>
<keyword evidence="2" id="KW-0645">Protease</keyword>
<dbReference type="InterPro" id="IPR002398">
    <property type="entry name" value="Pept_C14"/>
</dbReference>
<keyword evidence="4" id="KW-0378">Hydrolase</keyword>
<gene>
    <name evidence="8" type="ORF">PFISCL1PPCAC_16711</name>
</gene>
<dbReference type="SUPFAM" id="SSF52129">
    <property type="entry name" value="Caspase-like"/>
    <property type="match status" value="1"/>
</dbReference>
<dbReference type="PROSITE" id="PS50208">
    <property type="entry name" value="CASPASE_P20"/>
    <property type="match status" value="1"/>
</dbReference>
<keyword evidence="9" id="KW-1185">Reference proteome</keyword>
<protein>
    <submittedName>
        <fullName evidence="8">Uncharacterized protein</fullName>
    </submittedName>
</protein>
<dbReference type="Pfam" id="PF00656">
    <property type="entry name" value="Peptidase_C14"/>
    <property type="match status" value="1"/>
</dbReference>
<accession>A0AAV5W0K7</accession>
<feature type="non-terminal residue" evidence="8">
    <location>
        <position position="1"/>
    </location>
</feature>
<comment type="similarity">
    <text evidence="1 5">Belongs to the peptidase C14A family.</text>
</comment>
<dbReference type="InterPro" id="IPR011600">
    <property type="entry name" value="Pept_C14_caspase"/>
</dbReference>
<evidence type="ECO:0000256" key="2">
    <source>
        <dbReference type="ARBA" id="ARBA00022670"/>
    </source>
</evidence>
<dbReference type="EMBL" id="BTSY01000004">
    <property type="protein sequence ID" value="GMT25414.1"/>
    <property type="molecule type" value="Genomic_DNA"/>
</dbReference>
<dbReference type="AlphaFoldDB" id="A0AAV5W0K7"/>
<dbReference type="Gene3D" id="3.40.50.1460">
    <property type="match status" value="1"/>
</dbReference>
<dbReference type="InterPro" id="IPR015917">
    <property type="entry name" value="Pept_C14A"/>
</dbReference>
<evidence type="ECO:0000256" key="4">
    <source>
        <dbReference type="ARBA" id="ARBA00022801"/>
    </source>
</evidence>
<dbReference type="GO" id="GO:0006915">
    <property type="term" value="P:apoptotic process"/>
    <property type="evidence" value="ECO:0007669"/>
    <property type="project" value="UniProtKB-KW"/>
</dbReference>
<dbReference type="Proteomes" id="UP001432322">
    <property type="component" value="Unassembled WGS sequence"/>
</dbReference>
<dbReference type="InterPro" id="IPR002138">
    <property type="entry name" value="Pept_C14_p10"/>
</dbReference>
<feature type="non-terminal residue" evidence="8">
    <location>
        <position position="211"/>
    </location>
</feature>
<dbReference type="SMART" id="SM00115">
    <property type="entry name" value="CASc"/>
    <property type="match status" value="1"/>
</dbReference>
<organism evidence="8 9">
    <name type="scientific">Pristionchus fissidentatus</name>
    <dbReference type="NCBI Taxonomy" id="1538716"/>
    <lineage>
        <taxon>Eukaryota</taxon>
        <taxon>Metazoa</taxon>
        <taxon>Ecdysozoa</taxon>
        <taxon>Nematoda</taxon>
        <taxon>Chromadorea</taxon>
        <taxon>Rhabditida</taxon>
        <taxon>Rhabditina</taxon>
        <taxon>Diplogasteromorpha</taxon>
        <taxon>Diplogasteroidea</taxon>
        <taxon>Neodiplogasteridae</taxon>
        <taxon>Pristionchus</taxon>
    </lineage>
</organism>
<name>A0AAV5W0K7_9BILA</name>
<evidence type="ECO:0000313" key="9">
    <source>
        <dbReference type="Proteomes" id="UP001432322"/>
    </source>
</evidence>
<sequence length="211" mass="23666">QDGLSLLFYELGFDVLTRQDLTQEMMGEAVKKFAASEEHQRSESAFVFFLCHGDSGLLQGIDGKFVNTSDIESLFDADRASHLAGKPKVIVYQSCRGGSSDVGMFCDSSRAGKREKNPKKIPTSGDLIVAYSTADSHVSKRTMDGTHYIQQLIQTTRECAHKLDLSGILNQTRQAVWKDCANENKQHLQAPEFHSRHDKRFFFFPPDAFLP</sequence>
<dbReference type="GO" id="GO:0004197">
    <property type="term" value="F:cysteine-type endopeptidase activity"/>
    <property type="evidence" value="ECO:0007669"/>
    <property type="project" value="InterPro"/>
</dbReference>
<dbReference type="InterPro" id="IPR001309">
    <property type="entry name" value="Pept_C14_p20"/>
</dbReference>
<dbReference type="PROSITE" id="PS50207">
    <property type="entry name" value="CASPASE_P10"/>
    <property type="match status" value="1"/>
</dbReference>
<reference evidence="8" key="1">
    <citation type="submission" date="2023-10" db="EMBL/GenBank/DDBJ databases">
        <title>Genome assembly of Pristionchus species.</title>
        <authorList>
            <person name="Yoshida K."/>
            <person name="Sommer R.J."/>
        </authorList>
    </citation>
    <scope>NUCLEOTIDE SEQUENCE</scope>
    <source>
        <strain evidence="8">RS5133</strain>
    </source>
</reference>
<dbReference type="GO" id="GO:0006508">
    <property type="term" value="P:proteolysis"/>
    <property type="evidence" value="ECO:0007669"/>
    <property type="project" value="UniProtKB-KW"/>
</dbReference>
<comment type="caution">
    <text evidence="8">The sequence shown here is derived from an EMBL/GenBank/DDBJ whole genome shotgun (WGS) entry which is preliminary data.</text>
</comment>
<feature type="domain" description="Caspase family p10" evidence="6">
    <location>
        <begin position="117"/>
        <end position="205"/>
    </location>
</feature>
<feature type="domain" description="Caspase family p20" evidence="7">
    <location>
        <begin position="1"/>
        <end position="99"/>
    </location>
</feature>
<keyword evidence="3" id="KW-0053">Apoptosis</keyword>
<evidence type="ECO:0000259" key="6">
    <source>
        <dbReference type="PROSITE" id="PS50207"/>
    </source>
</evidence>